<reference evidence="6 7" key="1">
    <citation type="submission" date="2013-08" db="EMBL/GenBank/DDBJ databases">
        <authorList>
            <person name="Weinstock G."/>
            <person name="Sodergren E."/>
            <person name="Wylie T."/>
            <person name="Fulton L."/>
            <person name="Fulton R."/>
            <person name="Fronick C."/>
            <person name="O'Laughlin M."/>
            <person name="Godfrey J."/>
            <person name="Miner T."/>
            <person name="Herter B."/>
            <person name="Appelbaum E."/>
            <person name="Cordes M."/>
            <person name="Lek S."/>
            <person name="Wollam A."/>
            <person name="Pepin K.H."/>
            <person name="Palsikar V.B."/>
            <person name="Mitreva M."/>
            <person name="Wilson R.K."/>
        </authorList>
    </citation>
    <scope>NUCLEOTIDE SEQUENCE [LARGE SCALE GENOMIC DNA]</scope>
    <source>
        <strain evidence="6 7">ATCC 15930</strain>
    </source>
</reference>
<feature type="domain" description="Hemerythrin-like" evidence="5">
    <location>
        <begin position="18"/>
        <end position="165"/>
    </location>
</feature>
<dbReference type="Pfam" id="PF01814">
    <property type="entry name" value="Hemerythrin"/>
    <property type="match status" value="1"/>
</dbReference>
<dbReference type="GO" id="GO:0046872">
    <property type="term" value="F:metal ion binding"/>
    <property type="evidence" value="ECO:0007669"/>
    <property type="project" value="UniProtKB-KW"/>
</dbReference>
<dbReference type="Gene3D" id="1.20.120.520">
    <property type="entry name" value="nmb1532 protein domain like"/>
    <property type="match status" value="1"/>
</dbReference>
<sequence>MKTRLDFEKWPTDLLIDYALKIHHRGIREEGPETLARLNTLAAKHTELIEVAQQFGESLSDLDEHLMKEENILFPFIYEIMEANSQQRAQQGFHCGSVQNPIAVMMSDHEGETARHEHIAYLTHQFTAPEGAETEYQAVLDRLKEFKEALEEHILIEDTIIFPRAITAEEGNTQG</sequence>
<dbReference type="HOGENOM" id="CLU_076075_3_0_10"/>
<dbReference type="AlphaFoldDB" id="A0A069QUQ4"/>
<dbReference type="RefSeq" id="WP_018966311.1">
    <property type="nucleotide sequence ID" value="NZ_KB899210.1"/>
</dbReference>
<evidence type="ECO:0000256" key="3">
    <source>
        <dbReference type="ARBA" id="ARBA00022723"/>
    </source>
</evidence>
<dbReference type="PATRIC" id="fig|1122985.7.peg.402"/>
<dbReference type="GO" id="GO:0005737">
    <property type="term" value="C:cytoplasm"/>
    <property type="evidence" value="ECO:0007669"/>
    <property type="project" value="UniProtKB-SubCell"/>
</dbReference>
<evidence type="ECO:0000313" key="6">
    <source>
        <dbReference type="EMBL" id="KDR53591.1"/>
    </source>
</evidence>
<comment type="subcellular location">
    <subcellularLocation>
        <location evidence="1">Cytoplasm</location>
    </subcellularLocation>
</comment>
<proteinExistence type="predicted"/>
<accession>A0A069QUQ4</accession>
<dbReference type="EMBL" id="JNGW01000014">
    <property type="protein sequence ID" value="KDR53591.1"/>
    <property type="molecule type" value="Genomic_DNA"/>
</dbReference>
<keyword evidence="4" id="KW-0408">Iron</keyword>
<dbReference type="eggNOG" id="COG2846">
    <property type="taxonomic scope" value="Bacteria"/>
</dbReference>
<keyword evidence="7" id="KW-1185">Reference proteome</keyword>
<dbReference type="PANTHER" id="PTHR36438:SF1">
    <property type="entry name" value="IRON-SULFUR CLUSTER REPAIR PROTEIN YTFE"/>
    <property type="match status" value="1"/>
</dbReference>
<dbReference type="PANTHER" id="PTHR36438">
    <property type="entry name" value="IRON-SULFUR CLUSTER REPAIR PROTEIN YTFE"/>
    <property type="match status" value="1"/>
</dbReference>
<protein>
    <submittedName>
        <fullName evidence="6">Putative iron-sulfur cluster repair di-iron protein</fullName>
    </submittedName>
</protein>
<evidence type="ECO:0000259" key="5">
    <source>
        <dbReference type="Pfam" id="PF01814"/>
    </source>
</evidence>
<dbReference type="Proteomes" id="UP000027442">
    <property type="component" value="Unassembled WGS sequence"/>
</dbReference>
<organism evidence="6 7">
    <name type="scientific">Hoylesella loescheii DSM 19665 = JCM 12249 = ATCC 15930</name>
    <dbReference type="NCBI Taxonomy" id="1122985"/>
    <lineage>
        <taxon>Bacteria</taxon>
        <taxon>Pseudomonadati</taxon>
        <taxon>Bacteroidota</taxon>
        <taxon>Bacteroidia</taxon>
        <taxon>Bacteroidales</taxon>
        <taxon>Prevotellaceae</taxon>
        <taxon>Hoylesella</taxon>
    </lineage>
</organism>
<name>A0A069QUQ4_HOYLO</name>
<dbReference type="InterPro" id="IPR012312">
    <property type="entry name" value="Hemerythrin-like"/>
</dbReference>
<dbReference type="InterPro" id="IPR019903">
    <property type="entry name" value="RIC_family"/>
</dbReference>
<keyword evidence="3" id="KW-0479">Metal-binding</keyword>
<evidence type="ECO:0000256" key="4">
    <source>
        <dbReference type="ARBA" id="ARBA00023004"/>
    </source>
</evidence>
<evidence type="ECO:0000256" key="1">
    <source>
        <dbReference type="ARBA" id="ARBA00004496"/>
    </source>
</evidence>
<gene>
    <name evidence="6" type="ORF">HMPREF1991_00386</name>
</gene>
<comment type="caution">
    <text evidence="6">The sequence shown here is derived from an EMBL/GenBank/DDBJ whole genome shotgun (WGS) entry which is preliminary data.</text>
</comment>
<evidence type="ECO:0000256" key="2">
    <source>
        <dbReference type="ARBA" id="ARBA00022490"/>
    </source>
</evidence>
<evidence type="ECO:0000313" key="7">
    <source>
        <dbReference type="Proteomes" id="UP000027442"/>
    </source>
</evidence>
<keyword evidence="2" id="KW-0963">Cytoplasm</keyword>